<keyword evidence="1" id="KW-0547">Nucleotide-binding</keyword>
<dbReference type="InterPro" id="IPR002078">
    <property type="entry name" value="Sigma_54_int"/>
</dbReference>
<evidence type="ECO:0000259" key="5">
    <source>
        <dbReference type="PROSITE" id="PS50110"/>
    </source>
</evidence>
<sequence length="448" mass="51138">MDEKPFRIFVVEDDEWYNRLLVHNLSLNPDYDIESFTTGKECLGNLYKTPDVITLDYRLPDIKGLEMLKKIKAENEDIQVILISEQSEIEVVVELLKFGAYDYIVKSNDIRERLLNTVQNIRKGERLKREVISLRSEVKKKYSYQNTIVGNSAATREIYSSIEKATRTGITVTITGETGTGKELVAKAIHYNSSRAEKPFVAVNVAAIPHDLLESELFGFEKGSFTGANYRRIGRFEEAHGGTLFLDEIAELDIALQAKLLRALQEKEIVRIGSNKPLKTDCRIVVATHQNLQELVLKKAFRQDLYYRLYGLHIELPPLRNRGNDLILLAKHFVNEFCEENELPAKILSKSAVDKLVSYSFPGNIRELKSVMELAITLADNDEITNEHIVLGNEALMPDITDQEMTLKEYNLRILKKYLDKYNNNTALVAEKLGIGVATVYRMMKKTK</sequence>
<dbReference type="PROSITE" id="PS50045">
    <property type="entry name" value="SIGMA54_INTERACT_4"/>
    <property type="match status" value="1"/>
</dbReference>
<dbReference type="EMBL" id="DSDK01000591">
    <property type="protein sequence ID" value="HDR52082.1"/>
    <property type="molecule type" value="Genomic_DNA"/>
</dbReference>
<dbReference type="GO" id="GO:0000160">
    <property type="term" value="P:phosphorelay signal transduction system"/>
    <property type="evidence" value="ECO:0007669"/>
    <property type="project" value="InterPro"/>
</dbReference>
<reference evidence="6" key="1">
    <citation type="journal article" date="2020" name="mSystems">
        <title>Genome- and Community-Level Interaction Insights into Carbon Utilization and Element Cycling Functions of Hydrothermarchaeota in Hydrothermal Sediment.</title>
        <authorList>
            <person name="Zhou Z."/>
            <person name="Liu Y."/>
            <person name="Xu W."/>
            <person name="Pan J."/>
            <person name="Luo Z.H."/>
            <person name="Li M."/>
        </authorList>
    </citation>
    <scope>NUCLEOTIDE SEQUENCE [LARGE SCALE GENOMIC DNA]</scope>
    <source>
        <strain evidence="6">SpSt-1217</strain>
    </source>
</reference>
<dbReference type="AlphaFoldDB" id="A0A831LSJ8"/>
<dbReference type="InterPro" id="IPR058031">
    <property type="entry name" value="AAA_lid_NorR"/>
</dbReference>
<evidence type="ECO:0000256" key="1">
    <source>
        <dbReference type="ARBA" id="ARBA00022741"/>
    </source>
</evidence>
<dbReference type="SUPFAM" id="SSF52172">
    <property type="entry name" value="CheY-like"/>
    <property type="match status" value="1"/>
</dbReference>
<keyword evidence="3" id="KW-0597">Phosphoprotein</keyword>
<dbReference type="Proteomes" id="UP000886047">
    <property type="component" value="Unassembled WGS sequence"/>
</dbReference>
<organism evidence="6">
    <name type="scientific">Mariniphaga anaerophila</name>
    <dbReference type="NCBI Taxonomy" id="1484053"/>
    <lineage>
        <taxon>Bacteria</taxon>
        <taxon>Pseudomonadati</taxon>
        <taxon>Bacteroidota</taxon>
        <taxon>Bacteroidia</taxon>
        <taxon>Marinilabiliales</taxon>
        <taxon>Prolixibacteraceae</taxon>
        <taxon>Mariniphaga</taxon>
    </lineage>
</organism>
<dbReference type="GO" id="GO:0006355">
    <property type="term" value="P:regulation of DNA-templated transcription"/>
    <property type="evidence" value="ECO:0007669"/>
    <property type="project" value="InterPro"/>
</dbReference>
<proteinExistence type="predicted"/>
<feature type="domain" description="Sigma-54 factor interaction" evidence="4">
    <location>
        <begin position="148"/>
        <end position="377"/>
    </location>
</feature>
<name>A0A831LSJ8_9BACT</name>
<dbReference type="Gene3D" id="1.10.8.60">
    <property type="match status" value="1"/>
</dbReference>
<keyword evidence="2" id="KW-0067">ATP-binding</keyword>
<feature type="modified residue" description="4-aspartylphosphate" evidence="3">
    <location>
        <position position="56"/>
    </location>
</feature>
<dbReference type="CDD" id="cd00009">
    <property type="entry name" value="AAA"/>
    <property type="match status" value="1"/>
</dbReference>
<feature type="domain" description="Response regulatory" evidence="5">
    <location>
        <begin position="7"/>
        <end position="121"/>
    </location>
</feature>
<dbReference type="Gene3D" id="3.40.50.2300">
    <property type="match status" value="1"/>
</dbReference>
<dbReference type="InterPro" id="IPR003593">
    <property type="entry name" value="AAA+_ATPase"/>
</dbReference>
<dbReference type="InterPro" id="IPR001789">
    <property type="entry name" value="Sig_transdc_resp-reg_receiver"/>
</dbReference>
<gene>
    <name evidence="6" type="ORF">ENN90_10775</name>
</gene>
<evidence type="ECO:0000259" key="4">
    <source>
        <dbReference type="PROSITE" id="PS50045"/>
    </source>
</evidence>
<dbReference type="Pfam" id="PF00072">
    <property type="entry name" value="Response_reg"/>
    <property type="match status" value="1"/>
</dbReference>
<dbReference type="InterPro" id="IPR027417">
    <property type="entry name" value="P-loop_NTPase"/>
</dbReference>
<dbReference type="GO" id="GO:0005524">
    <property type="term" value="F:ATP binding"/>
    <property type="evidence" value="ECO:0007669"/>
    <property type="project" value="UniProtKB-KW"/>
</dbReference>
<dbReference type="InterPro" id="IPR011006">
    <property type="entry name" value="CheY-like_superfamily"/>
</dbReference>
<evidence type="ECO:0000256" key="2">
    <source>
        <dbReference type="ARBA" id="ARBA00022840"/>
    </source>
</evidence>
<accession>A0A831LSJ8</accession>
<dbReference type="InterPro" id="IPR025943">
    <property type="entry name" value="Sigma_54_int_dom_ATP-bd_2"/>
</dbReference>
<evidence type="ECO:0000256" key="3">
    <source>
        <dbReference type="PROSITE-ProRule" id="PRU00169"/>
    </source>
</evidence>
<dbReference type="SUPFAM" id="SSF46689">
    <property type="entry name" value="Homeodomain-like"/>
    <property type="match status" value="1"/>
</dbReference>
<dbReference type="Gene3D" id="3.40.50.300">
    <property type="entry name" value="P-loop containing nucleotide triphosphate hydrolases"/>
    <property type="match status" value="1"/>
</dbReference>
<dbReference type="SMART" id="SM00448">
    <property type="entry name" value="REC"/>
    <property type="match status" value="1"/>
</dbReference>
<dbReference type="PROSITE" id="PS50110">
    <property type="entry name" value="RESPONSE_REGULATORY"/>
    <property type="match status" value="1"/>
</dbReference>
<dbReference type="PROSITE" id="PS00676">
    <property type="entry name" value="SIGMA54_INTERACT_2"/>
    <property type="match status" value="1"/>
</dbReference>
<dbReference type="CDD" id="cd00156">
    <property type="entry name" value="REC"/>
    <property type="match status" value="1"/>
</dbReference>
<comment type="caution">
    <text evidence="6">The sequence shown here is derived from an EMBL/GenBank/DDBJ whole genome shotgun (WGS) entry which is preliminary data.</text>
</comment>
<dbReference type="PANTHER" id="PTHR32071">
    <property type="entry name" value="TRANSCRIPTIONAL REGULATORY PROTEIN"/>
    <property type="match status" value="1"/>
</dbReference>
<dbReference type="Gene3D" id="1.10.10.60">
    <property type="entry name" value="Homeodomain-like"/>
    <property type="match status" value="1"/>
</dbReference>
<dbReference type="Pfam" id="PF00158">
    <property type="entry name" value="Sigma54_activat"/>
    <property type="match status" value="1"/>
</dbReference>
<dbReference type="InterPro" id="IPR009057">
    <property type="entry name" value="Homeodomain-like_sf"/>
</dbReference>
<dbReference type="SMART" id="SM00382">
    <property type="entry name" value="AAA"/>
    <property type="match status" value="1"/>
</dbReference>
<protein>
    <submittedName>
        <fullName evidence="6">Sigma-54-dependent Fis family transcriptional regulator</fullName>
    </submittedName>
</protein>
<dbReference type="SUPFAM" id="SSF52540">
    <property type="entry name" value="P-loop containing nucleoside triphosphate hydrolases"/>
    <property type="match status" value="1"/>
</dbReference>
<dbReference type="Pfam" id="PF25601">
    <property type="entry name" value="AAA_lid_14"/>
    <property type="match status" value="1"/>
</dbReference>
<dbReference type="FunFam" id="3.40.50.300:FF:000006">
    <property type="entry name" value="DNA-binding transcriptional regulator NtrC"/>
    <property type="match status" value="1"/>
</dbReference>
<evidence type="ECO:0000313" key="6">
    <source>
        <dbReference type="EMBL" id="HDR52082.1"/>
    </source>
</evidence>